<keyword evidence="2" id="KW-1185">Reference proteome</keyword>
<dbReference type="EMBL" id="KZ678130">
    <property type="protein sequence ID" value="PSN71697.1"/>
    <property type="molecule type" value="Genomic_DNA"/>
</dbReference>
<protein>
    <submittedName>
        <fullName evidence="1">Uncharacterized protein</fullName>
    </submittedName>
</protein>
<evidence type="ECO:0000313" key="1">
    <source>
        <dbReference type="EMBL" id="PSN71697.1"/>
    </source>
</evidence>
<evidence type="ECO:0000313" key="2">
    <source>
        <dbReference type="Proteomes" id="UP000240883"/>
    </source>
</evidence>
<organism evidence="1 2">
    <name type="scientific">Corynespora cassiicola Philippines</name>
    <dbReference type="NCBI Taxonomy" id="1448308"/>
    <lineage>
        <taxon>Eukaryota</taxon>
        <taxon>Fungi</taxon>
        <taxon>Dikarya</taxon>
        <taxon>Ascomycota</taxon>
        <taxon>Pezizomycotina</taxon>
        <taxon>Dothideomycetes</taxon>
        <taxon>Pleosporomycetidae</taxon>
        <taxon>Pleosporales</taxon>
        <taxon>Corynesporascaceae</taxon>
        <taxon>Corynespora</taxon>
    </lineage>
</organism>
<sequence length="202" mass="22481">MLQGVETARRIGASLPPGSHRPSCVVQPFLLSPESCCAPSPHAFCKYEIIPRSLPIYPKTISGGDERTHRCTLCFVPSWGGFCRRVNAIHAALRCCGDGLFVSPDVFEMTLLALRLHLVTWPVPAHSLITAVQTPTWPRCGAGFVVFWNQRAAEANAARSRCASIYGQLNMPVFDCEPRRSELRCLYSFQCYAGNKEKKVFY</sequence>
<name>A0A2T2P1Z7_CORCC</name>
<dbReference type="AlphaFoldDB" id="A0A2T2P1Z7"/>
<reference evidence="1 2" key="1">
    <citation type="journal article" date="2018" name="Front. Microbiol.">
        <title>Genome-Wide Analysis of Corynespora cassiicola Leaf Fall Disease Putative Effectors.</title>
        <authorList>
            <person name="Lopez D."/>
            <person name="Ribeiro S."/>
            <person name="Label P."/>
            <person name="Fumanal B."/>
            <person name="Venisse J.S."/>
            <person name="Kohler A."/>
            <person name="de Oliveira R.R."/>
            <person name="Labutti K."/>
            <person name="Lipzen A."/>
            <person name="Lail K."/>
            <person name="Bauer D."/>
            <person name="Ohm R.A."/>
            <person name="Barry K.W."/>
            <person name="Spatafora J."/>
            <person name="Grigoriev I.V."/>
            <person name="Martin F.M."/>
            <person name="Pujade-Renaud V."/>
        </authorList>
    </citation>
    <scope>NUCLEOTIDE SEQUENCE [LARGE SCALE GENOMIC DNA]</scope>
    <source>
        <strain evidence="1 2">Philippines</strain>
    </source>
</reference>
<dbReference type="Proteomes" id="UP000240883">
    <property type="component" value="Unassembled WGS sequence"/>
</dbReference>
<accession>A0A2T2P1Z7</accession>
<proteinExistence type="predicted"/>
<gene>
    <name evidence="1" type="ORF">BS50DRAFT_234378</name>
</gene>